<reference evidence="3" key="2">
    <citation type="journal article" date="2024" name="Antonie Van Leeuwenhoek">
        <title>Roseihalotalea indica gen. nov., sp. nov., a halophilic Bacteroidetes from mesopelagic Southwest Indian Ocean with higher carbohydrate metabolic potential.</title>
        <authorList>
            <person name="Chen B."/>
            <person name="Zhang M."/>
            <person name="Lin D."/>
            <person name="Ye J."/>
            <person name="Tang K."/>
        </authorList>
    </citation>
    <scope>NUCLEOTIDE SEQUENCE</scope>
    <source>
        <strain evidence="3">TK19036</strain>
    </source>
</reference>
<name>A0AA49GQ87_9BACT</name>
<dbReference type="SUPFAM" id="SSF49265">
    <property type="entry name" value="Fibronectin type III"/>
    <property type="match status" value="2"/>
</dbReference>
<feature type="signal peptide" evidence="1">
    <location>
        <begin position="1"/>
        <end position="22"/>
    </location>
</feature>
<accession>A0AA49GQ87</accession>
<organism evidence="3">
    <name type="scientific">Roseihalotalea indica</name>
    <dbReference type="NCBI Taxonomy" id="2867963"/>
    <lineage>
        <taxon>Bacteria</taxon>
        <taxon>Pseudomonadati</taxon>
        <taxon>Bacteroidota</taxon>
        <taxon>Cytophagia</taxon>
        <taxon>Cytophagales</taxon>
        <taxon>Catalimonadaceae</taxon>
        <taxon>Roseihalotalea</taxon>
    </lineage>
</organism>
<evidence type="ECO:0000313" key="3">
    <source>
        <dbReference type="EMBL" id="WKN38473.1"/>
    </source>
</evidence>
<sequence>MGLRLSFSISCLLLLQVSSLHATHIRAGEITAELLSCQGYTYRFTITGYEDTESGVLFGDGGRLHFGYGDTEITVSSEDFDRQYTTIGNEEVRVTKFVVEHTFPAGGTYVISYREENRNAEILNMSESVYTAFYIETQLVIDPLFCNNTPILDSPPVDGAVIGRTFTHNPSAYDPDGDSLAYHLVIPKQDRDLEVYDYSYPDVYDLTLGTNGNPVRQDGSTPVTMTLDSLTGLLTWDAPGNLGEYNIAFIIEEWRQVNGEWYRLGYVTRDMQIIVEDGMNRPPVVEVLNDTCVIAGMPLALPVSATDPDGNDVTFQGFGEIFNLRNAAATLTPDSTVRVPTPAEAVLNWTPQCEHIRQEGYQVNIKVTDVPSVRPPLVTYALWNIRVLGPPVEEVEASLQGEEVLLRWNDYTCATTAESVQLYRRIGAYSLPEDPCLTGLPPEAGYSLVTSLSPELVSFQDGTSSDLLPGVTYCYRLVATFPDGSESIASEEVCVTTPSAAPFLTHVDTETTGATDGQIIIRWTEPLGIDTIQYPPPYSYTLRRSEGSTGSFSSVAEQLATTRFEDTGLNTEAETYYYQVVGFDGEGNVMDTSAAASSVRLTASAQPTQIQVTWQADVPWNNQSANYPYHYIFRGQDTDETLTLVDSVLVTANGFTYTDTQVEVPDGEKITYCYQVTTQGRYEASLPIEAPLLNRSQTVCIAPYDTVAPCPVASIALTGDAQDCETLLDGKPCDYEGWTNTLTWQIDAESCSSDIAGVNVYFASSDTLGLEEYHIIAERVTETTFVDGPLPMLAGCYRVRVVDQSGNESEWSEPVCQDNCPYFALPNVFTPNDDGVNEYFEALKEPFCPRFVRRVQLTVYNRWGKEVYSYDSEEQQRQETSLYRFWDGRMGTGKKVSAGVYYYQADVDFYELQPEPHVYKGWVQVMYEQPSLGLSDE</sequence>
<protein>
    <submittedName>
        <fullName evidence="3">Gliding motility-associated C-terminal domain-containing protein</fullName>
    </submittedName>
</protein>
<gene>
    <name evidence="3" type="ORF">K4G66_07125</name>
</gene>
<feature type="chain" id="PRO_5041319812" evidence="1">
    <location>
        <begin position="23"/>
        <end position="937"/>
    </location>
</feature>
<evidence type="ECO:0000256" key="1">
    <source>
        <dbReference type="SAM" id="SignalP"/>
    </source>
</evidence>
<dbReference type="InterPro" id="IPR036116">
    <property type="entry name" value="FN3_sf"/>
</dbReference>
<dbReference type="Gene3D" id="2.60.40.4070">
    <property type="match status" value="1"/>
</dbReference>
<reference evidence="3" key="1">
    <citation type="journal article" date="2023" name="Comput. Struct. Biotechnol. J.">
        <title>Discovery of a novel marine Bacteroidetes with a rich repertoire of carbohydrate-active enzymes.</title>
        <authorList>
            <person name="Chen B."/>
            <person name="Liu G."/>
            <person name="Chen Q."/>
            <person name="Wang H."/>
            <person name="Liu L."/>
            <person name="Tang K."/>
        </authorList>
    </citation>
    <scope>NUCLEOTIDE SEQUENCE</scope>
    <source>
        <strain evidence="3">TK19036</strain>
    </source>
</reference>
<dbReference type="InterPro" id="IPR003961">
    <property type="entry name" value="FN3_dom"/>
</dbReference>
<keyword evidence="1" id="KW-0732">Signal</keyword>
<dbReference type="Pfam" id="PF13585">
    <property type="entry name" value="CHU_C"/>
    <property type="match status" value="1"/>
</dbReference>
<dbReference type="Gene3D" id="2.60.40.10">
    <property type="entry name" value="Immunoglobulins"/>
    <property type="match status" value="3"/>
</dbReference>
<feature type="domain" description="Fibronectin type-III" evidence="2">
    <location>
        <begin position="498"/>
        <end position="587"/>
    </location>
</feature>
<feature type="domain" description="Fibronectin type-III" evidence="2">
    <location>
        <begin position="388"/>
        <end position="487"/>
    </location>
</feature>
<dbReference type="SMART" id="SM00060">
    <property type="entry name" value="FN3"/>
    <property type="match status" value="2"/>
</dbReference>
<proteinExistence type="predicted"/>
<dbReference type="InterPro" id="IPR013783">
    <property type="entry name" value="Ig-like_fold"/>
</dbReference>
<dbReference type="EMBL" id="CP120682">
    <property type="protein sequence ID" value="WKN38473.1"/>
    <property type="molecule type" value="Genomic_DNA"/>
</dbReference>
<evidence type="ECO:0000259" key="2">
    <source>
        <dbReference type="SMART" id="SM00060"/>
    </source>
</evidence>
<dbReference type="AlphaFoldDB" id="A0AA49GQ87"/>